<name>A0A8B8BP75_CRAVI</name>
<gene>
    <name evidence="3" type="primary">LOC111112114</name>
</gene>
<feature type="region of interest" description="Disordered" evidence="1">
    <location>
        <begin position="125"/>
        <end position="273"/>
    </location>
</feature>
<feature type="compositionally biased region" description="Polar residues" evidence="1">
    <location>
        <begin position="214"/>
        <end position="228"/>
    </location>
</feature>
<dbReference type="GeneID" id="111112114"/>
<dbReference type="AlphaFoldDB" id="A0A8B8BP75"/>
<feature type="region of interest" description="Disordered" evidence="1">
    <location>
        <begin position="101"/>
        <end position="120"/>
    </location>
</feature>
<dbReference type="RefSeq" id="XP_022305148.1">
    <property type="nucleotide sequence ID" value="XM_022449440.1"/>
</dbReference>
<evidence type="ECO:0000256" key="1">
    <source>
        <dbReference type="SAM" id="MobiDB-lite"/>
    </source>
</evidence>
<feature type="compositionally biased region" description="Low complexity" evidence="1">
    <location>
        <begin position="172"/>
        <end position="187"/>
    </location>
</feature>
<sequence>MYYPNSSSATSEPMPLKTSRQRMENIWCRAVWKEDDQEEEGVIPSVWVKENTVMWPRGVNVLKAMKEMRHPDDSWIKFDLVKLKFSSAKKKECEQYNLTTTAEFSSSDEDEPARRQRKRKICSGLEQTSGSCAHEESQTQKKPNNSGLSKPPQQPPKKRTSALSADIDCDKSGSSLSVSSSDSRASSAEPVRQILNQSPLRRSPRKQIEPRRLQQPSPLKQKQSLTHGQSKRKQVESRRLVQPSPLSQQQSLSHPSLRTGLDHQESSGDSDIEEELPQLQTRKDAQSQSKRSSGYPMSTERFQRRVIQLLVDIRDQVRQGNSDGRSMTDDRDTFVIRKIDSLEDFLQFEFSLLDPEVQAKMKAQMRTVGGVTIGDHVKNAMKNLFLWRCMTNGLMAKMNMKGKKGKFAFVSTTVCKLIKESIIQSHQDATEAKVLDEMGRFLKYAPGLIGGGGRVK</sequence>
<accession>A0A8B8BP75</accession>
<organism evidence="2 3">
    <name type="scientific">Crassostrea virginica</name>
    <name type="common">Eastern oyster</name>
    <dbReference type="NCBI Taxonomy" id="6565"/>
    <lineage>
        <taxon>Eukaryota</taxon>
        <taxon>Metazoa</taxon>
        <taxon>Spiralia</taxon>
        <taxon>Lophotrochozoa</taxon>
        <taxon>Mollusca</taxon>
        <taxon>Bivalvia</taxon>
        <taxon>Autobranchia</taxon>
        <taxon>Pteriomorphia</taxon>
        <taxon>Ostreida</taxon>
        <taxon>Ostreoidea</taxon>
        <taxon>Ostreidae</taxon>
        <taxon>Crassostrea</taxon>
    </lineage>
</organism>
<evidence type="ECO:0000313" key="2">
    <source>
        <dbReference type="Proteomes" id="UP000694844"/>
    </source>
</evidence>
<keyword evidence="2" id="KW-1185">Reference proteome</keyword>
<dbReference type="OrthoDB" id="6149215at2759"/>
<proteinExistence type="predicted"/>
<dbReference type="Proteomes" id="UP000694844">
    <property type="component" value="Chromosome 9"/>
</dbReference>
<feature type="compositionally biased region" description="Polar residues" evidence="1">
    <location>
        <begin position="286"/>
        <end position="296"/>
    </location>
</feature>
<reference evidence="3" key="1">
    <citation type="submission" date="2025-08" db="UniProtKB">
        <authorList>
            <consortium name="RefSeq"/>
        </authorList>
    </citation>
    <scope>IDENTIFICATION</scope>
    <source>
        <tissue evidence="3">Whole sample</tissue>
    </source>
</reference>
<feature type="compositionally biased region" description="Low complexity" evidence="1">
    <location>
        <begin position="242"/>
        <end position="257"/>
    </location>
</feature>
<dbReference type="KEGG" id="cvn:111112114"/>
<evidence type="ECO:0000313" key="3">
    <source>
        <dbReference type="RefSeq" id="XP_022305148.1"/>
    </source>
</evidence>
<feature type="region of interest" description="Disordered" evidence="1">
    <location>
        <begin position="279"/>
        <end position="298"/>
    </location>
</feature>
<protein>
    <submittedName>
        <fullName evidence="3">Uncharacterized protein LOC111112114 isoform X1</fullName>
    </submittedName>
</protein>